<evidence type="ECO:0000256" key="1">
    <source>
        <dbReference type="SAM" id="Phobius"/>
    </source>
</evidence>
<organism evidence="2 3">
    <name type="scientific">Microbotryum silenes-dioicae</name>
    <dbReference type="NCBI Taxonomy" id="796604"/>
    <lineage>
        <taxon>Eukaryota</taxon>
        <taxon>Fungi</taxon>
        <taxon>Dikarya</taxon>
        <taxon>Basidiomycota</taxon>
        <taxon>Pucciniomycotina</taxon>
        <taxon>Microbotryomycetes</taxon>
        <taxon>Microbotryales</taxon>
        <taxon>Microbotryaceae</taxon>
        <taxon>Microbotryum</taxon>
    </lineage>
</organism>
<keyword evidence="1" id="KW-0472">Membrane</keyword>
<dbReference type="AlphaFoldDB" id="A0A2X0M0B5"/>
<name>A0A2X0M0B5_9BASI</name>
<sequence>MRHPTTTSKRPLYFFFPAKTLFKADLSIFPAFSISFFVNAAVTQILKLGRCSIISCAQFLLDLVTNTPFSAHCSTTSCNSFSCSSRVKGFEYSLSSSRMQMWIKGDISAEGISIGLTEAKILRNAATLSGSGASGCAGEVMLAGMESIEMASDAETARSGGRAAENTKPGELILCKFKLKFISLRSGPVRHCAQMNLAYLMSNNFFVARTEATCRAQAVRHRADQHVHFGGLRRAHPHQRSVGGKTMLTLMPLRTHGNVKHLGHAASSLADDTKRPRLVEDQAVFVLVFQLHL</sequence>
<gene>
    <name evidence="2" type="primary">BQ5605_C019g09015</name>
    <name evidence="2" type="ORF">BQ5605_C019G09015</name>
</gene>
<protein>
    <submittedName>
        <fullName evidence="2">BQ5605_C019g09015 protein</fullName>
    </submittedName>
</protein>
<feature type="transmembrane region" description="Helical" evidence="1">
    <location>
        <begin position="21"/>
        <end position="42"/>
    </location>
</feature>
<evidence type="ECO:0000313" key="2">
    <source>
        <dbReference type="EMBL" id="SGY24150.1"/>
    </source>
</evidence>
<proteinExistence type="predicted"/>
<keyword evidence="1" id="KW-0812">Transmembrane</keyword>
<accession>A0A2X0M0B5</accession>
<keyword evidence="1" id="KW-1133">Transmembrane helix</keyword>
<keyword evidence="3" id="KW-1185">Reference proteome</keyword>
<dbReference type="Proteomes" id="UP000249464">
    <property type="component" value="Unassembled WGS sequence"/>
</dbReference>
<reference evidence="2 3" key="1">
    <citation type="submission" date="2016-11" db="EMBL/GenBank/DDBJ databases">
        <authorList>
            <person name="Jaros S."/>
            <person name="Januszkiewicz K."/>
            <person name="Wedrychowicz H."/>
        </authorList>
    </citation>
    <scope>NUCLEOTIDE SEQUENCE [LARGE SCALE GENOMIC DNA]</scope>
</reference>
<dbReference type="EMBL" id="FQNC01000019">
    <property type="protein sequence ID" value="SGY24150.1"/>
    <property type="molecule type" value="Genomic_DNA"/>
</dbReference>
<evidence type="ECO:0000313" key="3">
    <source>
        <dbReference type="Proteomes" id="UP000249464"/>
    </source>
</evidence>